<organism evidence="11 12">
    <name type="scientific">Ricinus communis</name>
    <name type="common">Castor bean</name>
    <dbReference type="NCBI Taxonomy" id="3988"/>
    <lineage>
        <taxon>Eukaryota</taxon>
        <taxon>Viridiplantae</taxon>
        <taxon>Streptophyta</taxon>
        <taxon>Embryophyta</taxon>
        <taxon>Tracheophyta</taxon>
        <taxon>Spermatophyta</taxon>
        <taxon>Magnoliopsida</taxon>
        <taxon>eudicotyledons</taxon>
        <taxon>Gunneridae</taxon>
        <taxon>Pentapetalae</taxon>
        <taxon>rosids</taxon>
        <taxon>fabids</taxon>
        <taxon>Malpighiales</taxon>
        <taxon>Euphorbiaceae</taxon>
        <taxon>Acalyphoideae</taxon>
        <taxon>Acalypheae</taxon>
        <taxon>Ricinus</taxon>
    </lineage>
</organism>
<dbReference type="InterPro" id="IPR036852">
    <property type="entry name" value="Peptidase_S8/S53_dom_sf"/>
</dbReference>
<dbReference type="Pfam" id="PF00082">
    <property type="entry name" value="Peptidase_S8"/>
    <property type="match status" value="1"/>
</dbReference>
<dbReference type="STRING" id="3988.B9SC84"/>
<gene>
    <name evidence="11" type="ORF">RCOM_1409490</name>
</gene>
<dbReference type="InterPro" id="IPR023828">
    <property type="entry name" value="Peptidase_S8_Ser-AS"/>
</dbReference>
<evidence type="ECO:0000256" key="2">
    <source>
        <dbReference type="ARBA" id="ARBA00011073"/>
    </source>
</evidence>
<evidence type="ECO:0000259" key="9">
    <source>
        <dbReference type="Pfam" id="PF00082"/>
    </source>
</evidence>
<dbReference type="InterPro" id="IPR000209">
    <property type="entry name" value="Peptidase_S8/S53_dom"/>
</dbReference>
<dbReference type="InterPro" id="IPR045051">
    <property type="entry name" value="SBT"/>
</dbReference>
<dbReference type="InParanoid" id="B9SC84"/>
<dbReference type="Gene3D" id="2.60.40.2310">
    <property type="match status" value="1"/>
</dbReference>
<feature type="domain" description="Peptidase S8/S53" evidence="9">
    <location>
        <begin position="86"/>
        <end position="183"/>
    </location>
</feature>
<dbReference type="Proteomes" id="UP000008311">
    <property type="component" value="Unassembled WGS sequence"/>
</dbReference>
<accession>B9SC84</accession>
<keyword evidence="6" id="KW-0720">Serine protease</keyword>
<evidence type="ECO:0000256" key="4">
    <source>
        <dbReference type="ARBA" id="ARBA00022729"/>
    </source>
</evidence>
<dbReference type="InterPro" id="IPR041469">
    <property type="entry name" value="Subtilisin-like_FN3"/>
</dbReference>
<keyword evidence="5 11" id="KW-0378">Hydrolase</keyword>
<keyword evidence="4" id="KW-0732">Signal</keyword>
<evidence type="ECO:0000256" key="5">
    <source>
        <dbReference type="ARBA" id="ARBA00022801"/>
    </source>
</evidence>
<dbReference type="EMBL" id="EQ973919">
    <property type="protein sequence ID" value="EEF38798.1"/>
    <property type="molecule type" value="Genomic_DNA"/>
</dbReference>
<dbReference type="EC" id="3.4.21.25" evidence="11"/>
<dbReference type="CDD" id="cd02120">
    <property type="entry name" value="PA_subtilisin_like"/>
    <property type="match status" value="1"/>
</dbReference>
<comment type="caution">
    <text evidence="7">Lacks conserved residue(s) required for the propagation of feature annotation.</text>
</comment>
<evidence type="ECO:0000256" key="3">
    <source>
        <dbReference type="ARBA" id="ARBA00022670"/>
    </source>
</evidence>
<dbReference type="SUPFAM" id="SSF52743">
    <property type="entry name" value="Subtilisin-like"/>
    <property type="match status" value="1"/>
</dbReference>
<keyword evidence="12" id="KW-1185">Reference proteome</keyword>
<dbReference type="Gene3D" id="3.40.50.200">
    <property type="entry name" value="Peptidase S8/S53 domain"/>
    <property type="match status" value="1"/>
</dbReference>
<comment type="similarity">
    <text evidence="2 7">Belongs to the peptidase S8 family.</text>
</comment>
<dbReference type="GO" id="GO:0006508">
    <property type="term" value="P:proteolysis"/>
    <property type="evidence" value="ECO:0007669"/>
    <property type="project" value="UniProtKB-KW"/>
</dbReference>
<dbReference type="AlphaFoldDB" id="B9SC84"/>
<dbReference type="PROSITE" id="PS00138">
    <property type="entry name" value="SUBTILASE_SER"/>
    <property type="match status" value="1"/>
</dbReference>
<evidence type="ECO:0000313" key="11">
    <source>
        <dbReference type="EMBL" id="EEF38798.1"/>
    </source>
</evidence>
<dbReference type="PROSITE" id="PS51892">
    <property type="entry name" value="SUBTILASE"/>
    <property type="match status" value="1"/>
</dbReference>
<comment type="subcellular location">
    <subcellularLocation>
        <location evidence="1">Secreted</location>
    </subcellularLocation>
</comment>
<protein>
    <submittedName>
        <fullName evidence="11">Cucumisin, putative</fullName>
        <ecNumber evidence="11">3.4.21.25</ecNumber>
    </submittedName>
</protein>
<evidence type="ECO:0000256" key="1">
    <source>
        <dbReference type="ARBA" id="ARBA00004613"/>
    </source>
</evidence>
<feature type="domain" description="Subtilisin-like protease fibronectin type-III" evidence="10">
    <location>
        <begin position="260"/>
        <end position="363"/>
    </location>
</feature>
<evidence type="ECO:0000313" key="12">
    <source>
        <dbReference type="Proteomes" id="UP000008311"/>
    </source>
</evidence>
<evidence type="ECO:0000256" key="8">
    <source>
        <dbReference type="SAM" id="MobiDB-lite"/>
    </source>
</evidence>
<dbReference type="eggNOG" id="ENOG502QT5U">
    <property type="taxonomic scope" value="Eukaryota"/>
</dbReference>
<evidence type="ECO:0000256" key="7">
    <source>
        <dbReference type="PROSITE-ProRule" id="PRU01240"/>
    </source>
</evidence>
<dbReference type="Pfam" id="PF17766">
    <property type="entry name" value="fn3_6"/>
    <property type="match status" value="1"/>
</dbReference>
<keyword evidence="3" id="KW-0645">Protease</keyword>
<evidence type="ECO:0000259" key="10">
    <source>
        <dbReference type="Pfam" id="PF17766"/>
    </source>
</evidence>
<proteinExistence type="inferred from homology"/>
<dbReference type="PANTHER" id="PTHR10795">
    <property type="entry name" value="PROPROTEIN CONVERTASE SUBTILISIN/KEXIN"/>
    <property type="match status" value="1"/>
</dbReference>
<name>B9SC84_RICCO</name>
<dbReference type="GO" id="GO:0005576">
    <property type="term" value="C:extracellular region"/>
    <property type="evidence" value="ECO:0000318"/>
    <property type="project" value="GO_Central"/>
</dbReference>
<dbReference type="GO" id="GO:0004252">
    <property type="term" value="F:serine-type endopeptidase activity"/>
    <property type="evidence" value="ECO:0000318"/>
    <property type="project" value="GO_Central"/>
</dbReference>
<evidence type="ECO:0000256" key="6">
    <source>
        <dbReference type="ARBA" id="ARBA00022825"/>
    </source>
</evidence>
<sequence length="373" mass="40788">MKKVRNKIIVCKDNLSLSDQVENAASARVSGAIFITDFSVSEFYTQSSFPAAFVGLKDGQRIVDYIKRNNNPKAKLEFQKTFIGTKPAPMVDSYSSRGPYARCQYVLKPDLLAPGTLVLASWSPISSVTEVASVELFSKFNLDSGTSMATPHVAGVAALVKKANPDWSPAAIRSALMTTANPLDNTQSPIKDVSNKDLAPGSPIDVGSGHIDPNKSLDPGLIYDASVEDYIELLCAMNYTEKQIRNITKSTHSCLNKSLDLNYPSFIAYFIGNDSDSGKTVHEFQRTVTNVGEAISSYTAKLTPMKGIKVSVVPKKLVFRKKYEKLSYKLTLEGPKSMKEDVVHGSLSWVHDEGKYVVRSPIVATDLVNLDDS</sequence>
<dbReference type="Gene3D" id="3.50.30.30">
    <property type="match status" value="1"/>
</dbReference>
<reference evidence="12" key="1">
    <citation type="journal article" date="2010" name="Nat. Biotechnol.">
        <title>Draft genome sequence of the oilseed species Ricinus communis.</title>
        <authorList>
            <person name="Chan A.P."/>
            <person name="Crabtree J."/>
            <person name="Zhao Q."/>
            <person name="Lorenzi H."/>
            <person name="Orvis J."/>
            <person name="Puiu D."/>
            <person name="Melake-Berhan A."/>
            <person name="Jones K.M."/>
            <person name="Redman J."/>
            <person name="Chen G."/>
            <person name="Cahoon E.B."/>
            <person name="Gedil M."/>
            <person name="Stanke M."/>
            <person name="Haas B.J."/>
            <person name="Wortman J.R."/>
            <person name="Fraser-Liggett C.M."/>
            <person name="Ravel J."/>
            <person name="Rabinowicz P.D."/>
        </authorList>
    </citation>
    <scope>NUCLEOTIDE SEQUENCE [LARGE SCALE GENOMIC DNA]</scope>
    <source>
        <strain evidence="12">cv. Hale</strain>
    </source>
</reference>
<feature type="region of interest" description="Disordered" evidence="8">
    <location>
        <begin position="183"/>
        <end position="211"/>
    </location>
</feature>